<evidence type="ECO:0000313" key="3">
    <source>
        <dbReference type="Proteomes" id="UP000584642"/>
    </source>
</evidence>
<proteinExistence type="predicted"/>
<evidence type="ECO:0008006" key="4">
    <source>
        <dbReference type="Google" id="ProtNLM"/>
    </source>
</evidence>
<gene>
    <name evidence="2" type="ORF">HND93_35640</name>
</gene>
<keyword evidence="3" id="KW-1185">Reference proteome</keyword>
<reference evidence="2 3" key="1">
    <citation type="submission" date="2020-05" db="EMBL/GenBank/DDBJ databases">
        <title>Azospirillum oleiclasticum sp. nov, a nitrogen-fixing and heavy crude oil-emulsifying bacterium isolated from the crude oil of Yumen Oilfield.</title>
        <authorList>
            <person name="Wu D."/>
            <person name="Cai M."/>
            <person name="Zhang X."/>
        </authorList>
    </citation>
    <scope>NUCLEOTIDE SEQUENCE [LARGE SCALE GENOMIC DNA]</scope>
    <source>
        <strain evidence="2 3">ROY-1-1-2</strain>
    </source>
</reference>
<dbReference type="Proteomes" id="UP000584642">
    <property type="component" value="Unassembled WGS sequence"/>
</dbReference>
<comment type="caution">
    <text evidence="2">The sequence shown here is derived from an EMBL/GenBank/DDBJ whole genome shotgun (WGS) entry which is preliminary data.</text>
</comment>
<protein>
    <recommendedName>
        <fullName evidence="4">Lipoprotein</fullName>
    </recommendedName>
</protein>
<organism evidence="2 3">
    <name type="scientific">Azospirillum oleiclasticum</name>
    <dbReference type="NCBI Taxonomy" id="2735135"/>
    <lineage>
        <taxon>Bacteria</taxon>
        <taxon>Pseudomonadati</taxon>
        <taxon>Pseudomonadota</taxon>
        <taxon>Alphaproteobacteria</taxon>
        <taxon>Rhodospirillales</taxon>
        <taxon>Azospirillaceae</taxon>
        <taxon>Azospirillum</taxon>
    </lineage>
</organism>
<sequence length="195" mass="20822">MPVRPVLLAAVAALVLTACQSAPPRPPVRPVNFANFAPIVLNVATVDVVDQRRAGGAASVDGRIPVPPAEAVRRWAAERLQAGGLQGRVRVVIKDATVVETQLPRTGGVQGFFTTQQAQRYDGRIEVEVTGEVPGDTAFRGFTRAAVTTSTTVPENITLADREATLQEMTRSMAEDLNARLDAGIRKDLAGIVMR</sequence>
<dbReference type="PROSITE" id="PS51257">
    <property type="entry name" value="PROKAR_LIPOPROTEIN"/>
    <property type="match status" value="1"/>
</dbReference>
<accession>A0ABX2TLE7</accession>
<keyword evidence="1" id="KW-0732">Signal</keyword>
<feature type="chain" id="PRO_5045775676" description="Lipoprotein" evidence="1">
    <location>
        <begin position="22"/>
        <end position="195"/>
    </location>
</feature>
<name>A0ABX2TLE7_9PROT</name>
<dbReference type="EMBL" id="JABFDB010000053">
    <property type="protein sequence ID" value="NYZ25066.1"/>
    <property type="molecule type" value="Genomic_DNA"/>
</dbReference>
<feature type="signal peptide" evidence="1">
    <location>
        <begin position="1"/>
        <end position="21"/>
    </location>
</feature>
<evidence type="ECO:0000256" key="1">
    <source>
        <dbReference type="SAM" id="SignalP"/>
    </source>
</evidence>
<evidence type="ECO:0000313" key="2">
    <source>
        <dbReference type="EMBL" id="NYZ25066.1"/>
    </source>
</evidence>
<dbReference type="RefSeq" id="WP_180286840.1">
    <property type="nucleotide sequence ID" value="NZ_JABFDB010000053.1"/>
</dbReference>